<dbReference type="AlphaFoldDB" id="A0A4Z0Z0X1"/>
<protein>
    <recommendedName>
        <fullName evidence="4">Hypersensitive response-inducing protein</fullName>
    </recommendedName>
</protein>
<evidence type="ECO:0000256" key="1">
    <source>
        <dbReference type="SAM" id="SignalP"/>
    </source>
</evidence>
<evidence type="ECO:0000313" key="2">
    <source>
        <dbReference type="EMBL" id="TGJ85150.1"/>
    </source>
</evidence>
<organism evidence="2 3">
    <name type="scientific">Xylaria hypoxylon</name>
    <dbReference type="NCBI Taxonomy" id="37992"/>
    <lineage>
        <taxon>Eukaryota</taxon>
        <taxon>Fungi</taxon>
        <taxon>Dikarya</taxon>
        <taxon>Ascomycota</taxon>
        <taxon>Pezizomycotina</taxon>
        <taxon>Sordariomycetes</taxon>
        <taxon>Xylariomycetidae</taxon>
        <taxon>Xylariales</taxon>
        <taxon>Xylariaceae</taxon>
        <taxon>Xylaria</taxon>
    </lineage>
</organism>
<accession>A0A4Z0Z0X1</accession>
<comment type="caution">
    <text evidence="2">The sequence shown here is derived from an EMBL/GenBank/DDBJ whole genome shotgun (WGS) entry which is preliminary data.</text>
</comment>
<proteinExistence type="predicted"/>
<dbReference type="Proteomes" id="UP000297716">
    <property type="component" value="Unassembled WGS sequence"/>
</dbReference>
<sequence length="152" mass="15541">MQINAIVGALFAVAASGAAVKCRGAVHYDISGFSASCTPHSVQCGYGFRLIPSTDAPGSNGTICGTLVNGPDSLPPLGLTNCFEKPEYAFSVAIADGGLTLTVTSALDAHTNITGSHTAPADQFIFQNNGISNSQSYIGPMNFTIDAVEVAI</sequence>
<feature type="chain" id="PRO_5021201850" description="Hypersensitive response-inducing protein" evidence="1">
    <location>
        <begin position="20"/>
        <end position="152"/>
    </location>
</feature>
<keyword evidence="3" id="KW-1185">Reference proteome</keyword>
<dbReference type="OrthoDB" id="3679184at2759"/>
<dbReference type="EMBL" id="SKBN01000051">
    <property type="protein sequence ID" value="TGJ85150.1"/>
    <property type="molecule type" value="Genomic_DNA"/>
</dbReference>
<evidence type="ECO:0008006" key="4">
    <source>
        <dbReference type="Google" id="ProtNLM"/>
    </source>
</evidence>
<name>A0A4Z0Z0X1_9PEZI</name>
<reference evidence="2 3" key="1">
    <citation type="submission" date="2019-03" db="EMBL/GenBank/DDBJ databases">
        <title>Draft genome sequence of Xylaria hypoxylon DSM 108379, a ubiquitous saprotrophic-parasitic fungi on hardwood.</title>
        <authorList>
            <person name="Buettner E."/>
            <person name="Leonhardt S."/>
            <person name="Gebauer A.M."/>
            <person name="Liers C."/>
            <person name="Hofrichter M."/>
            <person name="Kellner H."/>
        </authorList>
    </citation>
    <scope>NUCLEOTIDE SEQUENCE [LARGE SCALE GENOMIC DNA]</scope>
    <source>
        <strain evidence="2 3">DSM 108379</strain>
    </source>
</reference>
<gene>
    <name evidence="2" type="ORF">E0Z10_g3610</name>
</gene>
<evidence type="ECO:0000313" key="3">
    <source>
        <dbReference type="Proteomes" id="UP000297716"/>
    </source>
</evidence>
<feature type="signal peptide" evidence="1">
    <location>
        <begin position="1"/>
        <end position="19"/>
    </location>
</feature>
<keyword evidence="1" id="KW-0732">Signal</keyword>